<evidence type="ECO:0000313" key="8">
    <source>
        <dbReference type="Proteomes" id="UP000559256"/>
    </source>
</evidence>
<protein>
    <recommendedName>
        <fullName evidence="6">Protein kinase domain-containing protein</fullName>
    </recommendedName>
</protein>
<evidence type="ECO:0000256" key="1">
    <source>
        <dbReference type="ARBA" id="ARBA00022679"/>
    </source>
</evidence>
<dbReference type="EMBL" id="JAACJM010000057">
    <property type="protein sequence ID" value="KAF5355296.1"/>
    <property type="molecule type" value="Genomic_DNA"/>
</dbReference>
<dbReference type="PANTHER" id="PTHR11042">
    <property type="entry name" value="EUKARYOTIC TRANSLATION INITIATION FACTOR 2-ALPHA KINASE EIF2-ALPHA KINASE -RELATED"/>
    <property type="match status" value="1"/>
</dbReference>
<dbReference type="GO" id="GO:0004672">
    <property type="term" value="F:protein kinase activity"/>
    <property type="evidence" value="ECO:0007669"/>
    <property type="project" value="InterPro"/>
</dbReference>
<comment type="caution">
    <text evidence="7">The sequence shown here is derived from an EMBL/GenBank/DDBJ whole genome shotgun (WGS) entry which is preliminary data.</text>
</comment>
<keyword evidence="4" id="KW-0067">ATP-binding</keyword>
<keyword evidence="1" id="KW-0808">Transferase</keyword>
<dbReference type="Gene3D" id="1.10.510.10">
    <property type="entry name" value="Transferase(Phosphotransferase) domain 1"/>
    <property type="match status" value="1"/>
</dbReference>
<gene>
    <name evidence="7" type="ORF">D9758_006109</name>
</gene>
<comment type="similarity">
    <text evidence="5">Belongs to the protein kinase superfamily. Ser/Thr protein kinase family. GCN2 subfamily.</text>
</comment>
<feature type="domain" description="Protein kinase" evidence="6">
    <location>
        <begin position="1"/>
        <end position="156"/>
    </location>
</feature>
<keyword evidence="3" id="KW-0418">Kinase</keyword>
<dbReference type="InterPro" id="IPR008271">
    <property type="entry name" value="Ser/Thr_kinase_AS"/>
</dbReference>
<evidence type="ECO:0000256" key="3">
    <source>
        <dbReference type="ARBA" id="ARBA00022777"/>
    </source>
</evidence>
<dbReference type="PROSITE" id="PS00108">
    <property type="entry name" value="PROTEIN_KINASE_ST"/>
    <property type="match status" value="1"/>
</dbReference>
<dbReference type="PROSITE" id="PS50011">
    <property type="entry name" value="PROTEIN_KINASE_DOM"/>
    <property type="match status" value="1"/>
</dbReference>
<dbReference type="InterPro" id="IPR011009">
    <property type="entry name" value="Kinase-like_dom_sf"/>
</dbReference>
<evidence type="ECO:0000313" key="7">
    <source>
        <dbReference type="EMBL" id="KAF5355296.1"/>
    </source>
</evidence>
<dbReference type="SMART" id="SM00220">
    <property type="entry name" value="S_TKc"/>
    <property type="match status" value="1"/>
</dbReference>
<dbReference type="Pfam" id="PF00069">
    <property type="entry name" value="Pkinase"/>
    <property type="match status" value="1"/>
</dbReference>
<name>A0A8H5D831_9AGAR</name>
<dbReference type="GO" id="GO:0005524">
    <property type="term" value="F:ATP binding"/>
    <property type="evidence" value="ECO:0007669"/>
    <property type="project" value="UniProtKB-KW"/>
</dbReference>
<dbReference type="AlphaFoldDB" id="A0A8H5D831"/>
<evidence type="ECO:0000256" key="5">
    <source>
        <dbReference type="ARBA" id="ARBA00037982"/>
    </source>
</evidence>
<evidence type="ECO:0000256" key="2">
    <source>
        <dbReference type="ARBA" id="ARBA00022741"/>
    </source>
</evidence>
<dbReference type="GO" id="GO:0005634">
    <property type="term" value="C:nucleus"/>
    <property type="evidence" value="ECO:0007669"/>
    <property type="project" value="TreeGrafter"/>
</dbReference>
<dbReference type="InterPro" id="IPR000719">
    <property type="entry name" value="Prot_kinase_dom"/>
</dbReference>
<dbReference type="InterPro" id="IPR050339">
    <property type="entry name" value="CC_SR_Kinase"/>
</dbReference>
<dbReference type="Proteomes" id="UP000559256">
    <property type="component" value="Unassembled WGS sequence"/>
</dbReference>
<sequence length="156" mass="17780">MKVMPRPEAKSRLQATVGDHKNVVAVREVSYEVLKGEWYACIRMDLCELGDFLQATQEGAFDNEDDVRSAFLQTIDGVEHCHQRQVFHRDLKPGNVLCSKEGKKVQVKIADFGLATDRCVCYEGHGVYGTYMYMPPERIQKLHARDVAYSPKEQDV</sequence>
<reference evidence="7 8" key="1">
    <citation type="journal article" date="2020" name="ISME J.">
        <title>Uncovering the hidden diversity of litter-decomposition mechanisms in mushroom-forming fungi.</title>
        <authorList>
            <person name="Floudas D."/>
            <person name="Bentzer J."/>
            <person name="Ahren D."/>
            <person name="Johansson T."/>
            <person name="Persson P."/>
            <person name="Tunlid A."/>
        </authorList>
    </citation>
    <scope>NUCLEOTIDE SEQUENCE [LARGE SCALE GENOMIC DNA]</scope>
    <source>
        <strain evidence="7 8">CBS 291.85</strain>
    </source>
</reference>
<evidence type="ECO:0000256" key="4">
    <source>
        <dbReference type="ARBA" id="ARBA00022840"/>
    </source>
</evidence>
<dbReference type="GO" id="GO:0005737">
    <property type="term" value="C:cytoplasm"/>
    <property type="evidence" value="ECO:0007669"/>
    <property type="project" value="TreeGrafter"/>
</dbReference>
<organism evidence="7 8">
    <name type="scientific">Tetrapyrgos nigripes</name>
    <dbReference type="NCBI Taxonomy" id="182062"/>
    <lineage>
        <taxon>Eukaryota</taxon>
        <taxon>Fungi</taxon>
        <taxon>Dikarya</taxon>
        <taxon>Basidiomycota</taxon>
        <taxon>Agaricomycotina</taxon>
        <taxon>Agaricomycetes</taxon>
        <taxon>Agaricomycetidae</taxon>
        <taxon>Agaricales</taxon>
        <taxon>Marasmiineae</taxon>
        <taxon>Marasmiaceae</taxon>
        <taxon>Tetrapyrgos</taxon>
    </lineage>
</organism>
<dbReference type="OrthoDB" id="541276at2759"/>
<evidence type="ECO:0000259" key="6">
    <source>
        <dbReference type="PROSITE" id="PS50011"/>
    </source>
</evidence>
<keyword evidence="8" id="KW-1185">Reference proteome</keyword>
<dbReference type="SUPFAM" id="SSF56112">
    <property type="entry name" value="Protein kinase-like (PK-like)"/>
    <property type="match status" value="1"/>
</dbReference>
<keyword evidence="2" id="KW-0547">Nucleotide-binding</keyword>
<accession>A0A8H5D831</accession>
<proteinExistence type="inferred from homology"/>